<keyword evidence="2" id="KW-0645">Protease</keyword>
<comment type="caution">
    <text evidence="2">The sequence shown here is derived from an EMBL/GenBank/DDBJ whole genome shotgun (WGS) entry which is preliminary data.</text>
</comment>
<feature type="transmembrane region" description="Helical" evidence="1">
    <location>
        <begin position="239"/>
        <end position="260"/>
    </location>
</feature>
<feature type="transmembrane region" description="Helical" evidence="1">
    <location>
        <begin position="207"/>
        <end position="227"/>
    </location>
</feature>
<keyword evidence="2" id="KW-0482">Metalloprotease</keyword>
<dbReference type="SUPFAM" id="SSF111369">
    <property type="entry name" value="HlyD-like secretion proteins"/>
    <property type="match status" value="1"/>
</dbReference>
<gene>
    <name evidence="2" type="ORF">HDF09_003980</name>
</gene>
<dbReference type="GO" id="GO:0004222">
    <property type="term" value="F:metalloendopeptidase activity"/>
    <property type="evidence" value="ECO:0007669"/>
    <property type="project" value="InterPro"/>
</dbReference>
<evidence type="ECO:0000256" key="1">
    <source>
        <dbReference type="SAM" id="Phobius"/>
    </source>
</evidence>
<organism evidence="2 3">
    <name type="scientific">Tunturiibacter empetritectus</name>
    <dbReference type="NCBI Taxonomy" id="3069691"/>
    <lineage>
        <taxon>Bacteria</taxon>
        <taxon>Pseudomonadati</taxon>
        <taxon>Acidobacteriota</taxon>
        <taxon>Terriglobia</taxon>
        <taxon>Terriglobales</taxon>
        <taxon>Acidobacteriaceae</taxon>
        <taxon>Tunturiibacter</taxon>
    </lineage>
</organism>
<dbReference type="GO" id="GO:0005737">
    <property type="term" value="C:cytoplasm"/>
    <property type="evidence" value="ECO:0007669"/>
    <property type="project" value="TreeGrafter"/>
</dbReference>
<reference evidence="2" key="1">
    <citation type="submission" date="2020-08" db="EMBL/GenBank/DDBJ databases">
        <title>Genomic Encyclopedia of Type Strains, Phase IV (KMG-V): Genome sequencing to study the core and pangenomes of soil and plant-associated prokaryotes.</title>
        <authorList>
            <person name="Whitman W."/>
        </authorList>
    </citation>
    <scope>NUCLEOTIDE SEQUENCE [LARGE SCALE GENOMIC DNA]</scope>
    <source>
        <strain evidence="2">M8UP27</strain>
    </source>
</reference>
<dbReference type="Proteomes" id="UP000568106">
    <property type="component" value="Unassembled WGS sequence"/>
</dbReference>
<keyword evidence="1" id="KW-0812">Transmembrane</keyword>
<dbReference type="CDD" id="cd05709">
    <property type="entry name" value="S2P-M50"/>
    <property type="match status" value="1"/>
</dbReference>
<dbReference type="GO" id="GO:0031293">
    <property type="term" value="P:membrane protein intracellular domain proteolysis"/>
    <property type="evidence" value="ECO:0007669"/>
    <property type="project" value="TreeGrafter"/>
</dbReference>
<keyword evidence="1" id="KW-1133">Transmembrane helix</keyword>
<dbReference type="PANTHER" id="PTHR13325">
    <property type="entry name" value="PROTEASE M50 MEMBRANE-BOUND TRANSCRIPTION FACTOR SITE 2 PROTEASE"/>
    <property type="match status" value="1"/>
</dbReference>
<dbReference type="Gene3D" id="2.40.30.170">
    <property type="match status" value="1"/>
</dbReference>
<feature type="transmembrane region" description="Helical" evidence="1">
    <location>
        <begin position="405"/>
        <end position="422"/>
    </location>
</feature>
<dbReference type="GO" id="GO:0016020">
    <property type="term" value="C:membrane"/>
    <property type="evidence" value="ECO:0007669"/>
    <property type="project" value="InterPro"/>
</dbReference>
<feature type="transmembrane region" description="Helical" evidence="1">
    <location>
        <begin position="267"/>
        <end position="289"/>
    </location>
</feature>
<keyword evidence="1" id="KW-0472">Membrane</keyword>
<keyword evidence="3" id="KW-1185">Reference proteome</keyword>
<feature type="transmembrane region" description="Helical" evidence="1">
    <location>
        <begin position="372"/>
        <end position="393"/>
    </location>
</feature>
<dbReference type="InterPro" id="IPR001193">
    <property type="entry name" value="MBTPS2"/>
</dbReference>
<feature type="transmembrane region" description="Helical" evidence="1">
    <location>
        <begin position="443"/>
        <end position="465"/>
    </location>
</feature>
<evidence type="ECO:0000313" key="3">
    <source>
        <dbReference type="Proteomes" id="UP000568106"/>
    </source>
</evidence>
<sequence>MNLAEAFNAALPDLPARRSRTTSPKLDPAVVFRENIEDGKPIIVALIRGTDKIYRFGLDQWRIIELFDGIRSYEDVAAAHAELYSVAYSVDDLKEFAGGLDDADFWYKTPLEKNIALQQKLESSRHQHSNRKSKWGDISHMQFSAWDPDRYFNRIYPYSRWLYSRWFTTLTLLLFGFMVALFFANWAQIGRDTVQFYTFTEKSASDLAEFWILFLILGFFHESAHGLTCKHYGAEVHAMGFHLIYLTPAFFVDVSEAWVYANRWQRLVTIIAGIWVEMIFCAIATIVWWGTPAGSDAHDLAYKIMLLTGAAVIVVNMNPLIKLDGYYAFSEVIGFSDIKEKSTAYLSGLVRGKIFRLPVEVEYVPRRRRFGYLLYAILSGIYSYSLLYTVIRFSHNVFLKYSPDWAFLPALALAVVIFRSRIRIFLRFVQTVYLDKKDRVRSWFTATRFSVAAAVLLVLLFAPVLHETVSARFVLEPSRREVVRTIVPGRVAEVLVAEGQSVVAGEPLVRMQNAQIDAGRTRSQEEFALTGVQRVQAQLTQADLSSVSQEHARAGVERTIAQEETEQLAPSAPMAGTVMTSHLRDLAGTYLDAGATIAEIGETDQMRARMFVLEYAVPRVQYGARVHLLVDGRFSPATTRVEDLQPAPEALATALVGTKSEKEEGILKYYVADALIPNDGTLHDGMTGTAKITVQRRSVMGLIAKEVREFFDRKVW</sequence>
<dbReference type="EMBL" id="JACHDY010000007">
    <property type="protein sequence ID" value="MBB5319274.1"/>
    <property type="molecule type" value="Genomic_DNA"/>
</dbReference>
<feature type="transmembrane region" description="Helical" evidence="1">
    <location>
        <begin position="166"/>
        <end position="186"/>
    </location>
</feature>
<dbReference type="AlphaFoldDB" id="A0A7W8MUG4"/>
<feature type="transmembrane region" description="Helical" evidence="1">
    <location>
        <begin position="301"/>
        <end position="321"/>
    </location>
</feature>
<protein>
    <submittedName>
        <fullName evidence="2">Peptide zinc metalloprotease protein</fullName>
    </submittedName>
</protein>
<evidence type="ECO:0000313" key="2">
    <source>
        <dbReference type="EMBL" id="MBB5319274.1"/>
    </source>
</evidence>
<accession>A0A7W8MUG4</accession>
<keyword evidence="2" id="KW-0378">Hydrolase</keyword>
<proteinExistence type="predicted"/>
<dbReference type="PANTHER" id="PTHR13325:SF3">
    <property type="entry name" value="MEMBRANE-BOUND TRANSCRIPTION FACTOR SITE-2 PROTEASE"/>
    <property type="match status" value="1"/>
</dbReference>
<name>A0A7W8MUG4_9BACT</name>
<dbReference type="Gene3D" id="2.40.50.100">
    <property type="match status" value="1"/>
</dbReference>